<organism evidence="5 6">
    <name type="scientific">Helicobacter saguini</name>
    <dbReference type="NCBI Taxonomy" id="1548018"/>
    <lineage>
        <taxon>Bacteria</taxon>
        <taxon>Pseudomonadati</taxon>
        <taxon>Campylobacterota</taxon>
        <taxon>Epsilonproteobacteria</taxon>
        <taxon>Campylobacterales</taxon>
        <taxon>Helicobacteraceae</taxon>
        <taxon>Helicobacter</taxon>
    </lineage>
</organism>
<dbReference type="GO" id="GO:0008408">
    <property type="term" value="F:3'-5' exonuclease activity"/>
    <property type="evidence" value="ECO:0007669"/>
    <property type="project" value="TreeGrafter"/>
</dbReference>
<evidence type="ECO:0000256" key="2">
    <source>
        <dbReference type="ARBA" id="ARBA00026073"/>
    </source>
</evidence>
<dbReference type="InterPro" id="IPR006054">
    <property type="entry name" value="DnaQ"/>
</dbReference>
<protein>
    <submittedName>
        <fullName evidence="5">3'-5' exonuclease</fullName>
    </submittedName>
</protein>
<keyword evidence="5" id="KW-0540">Nuclease</keyword>
<dbReference type="Gene3D" id="3.30.420.10">
    <property type="entry name" value="Ribonuclease H-like superfamily/Ribonuclease H"/>
    <property type="match status" value="1"/>
</dbReference>
<dbReference type="FunFam" id="3.30.420.10:FF:000045">
    <property type="entry name" value="3'-5' exonuclease DinG"/>
    <property type="match status" value="1"/>
</dbReference>
<dbReference type="InterPro" id="IPR036397">
    <property type="entry name" value="RNaseH_sf"/>
</dbReference>
<dbReference type="EMBL" id="QBIU01000001">
    <property type="protein sequence ID" value="MWV68649.1"/>
    <property type="molecule type" value="Genomic_DNA"/>
</dbReference>
<evidence type="ECO:0000313" key="4">
    <source>
        <dbReference type="EMBL" id="MWV68649.1"/>
    </source>
</evidence>
<dbReference type="PANTHER" id="PTHR30231">
    <property type="entry name" value="DNA POLYMERASE III SUBUNIT EPSILON"/>
    <property type="match status" value="1"/>
</dbReference>
<accession>A0A347VJC2</accession>
<dbReference type="GO" id="GO:0003677">
    <property type="term" value="F:DNA binding"/>
    <property type="evidence" value="ECO:0007669"/>
    <property type="project" value="InterPro"/>
</dbReference>
<dbReference type="SMART" id="SM00479">
    <property type="entry name" value="EXOIII"/>
    <property type="match status" value="1"/>
</dbReference>
<reference evidence="5 6" key="2">
    <citation type="journal article" date="2016" name="Infect. Immun.">
        <title>Helicobacter saguini, a Novel Helicobacter Isolated from Cotton-Top Tamarins with Ulcerative Colitis, Has Proinflammatory Properties and Induces Typhlocolitis and Dysplasia in Gnotobiotic IL-10-/- Mice.</title>
        <authorList>
            <person name="Shen Z."/>
            <person name="Mannion A."/>
            <person name="Whary M.T."/>
            <person name="Muthupalani S."/>
            <person name="Sheh A."/>
            <person name="Feng Y."/>
            <person name="Gong G."/>
            <person name="Vandamme P."/>
            <person name="Holcombe H.R."/>
            <person name="Paster B.J."/>
            <person name="Fox J.G."/>
        </authorList>
    </citation>
    <scope>NUCLEOTIDE SEQUENCE [LARGE SCALE GENOMIC DNA]</scope>
    <source>
        <strain evidence="5 6">MIT 97-6194</strain>
    </source>
</reference>
<keyword evidence="6" id="KW-1185">Reference proteome</keyword>
<dbReference type="GO" id="GO:0045004">
    <property type="term" value="P:DNA replication proofreading"/>
    <property type="evidence" value="ECO:0007669"/>
    <property type="project" value="TreeGrafter"/>
</dbReference>
<comment type="function">
    <text evidence="1">DNA polymerase III is a complex, multichain enzyme responsible for most of the replicative synthesis in bacteria. The epsilon subunit contain the editing function and is a proofreading 3'-5' exonuclease.</text>
</comment>
<comment type="subunit">
    <text evidence="2">DNA polymerase III contains a core (composed of alpha, epsilon and theta chains) that associates with a tau subunit. This core dimerizes to form the POLIII' complex. PolIII' associates with the gamma complex (composed of gamma, delta, delta', psi and chi chains) and with the beta chain to form the complete DNA polymerase III complex.</text>
</comment>
<dbReference type="GO" id="GO:0005829">
    <property type="term" value="C:cytosol"/>
    <property type="evidence" value="ECO:0007669"/>
    <property type="project" value="TreeGrafter"/>
</dbReference>
<dbReference type="InterPro" id="IPR012337">
    <property type="entry name" value="RNaseH-like_sf"/>
</dbReference>
<comment type="caution">
    <text evidence="5">The sequence shown here is derived from an EMBL/GenBank/DDBJ whole genome shotgun (WGS) entry which is preliminary data.</text>
</comment>
<dbReference type="NCBIfam" id="NF006316">
    <property type="entry name" value="PRK08517.1"/>
    <property type="match status" value="1"/>
</dbReference>
<evidence type="ECO:0000313" key="7">
    <source>
        <dbReference type="Proteomes" id="UP000477070"/>
    </source>
</evidence>
<reference evidence="4 7" key="4">
    <citation type="submission" date="2019-12" db="EMBL/GenBank/DDBJ databases">
        <title>Multi-Generational Helicobacter saguini Isolates.</title>
        <authorList>
            <person name="Mannion A."/>
            <person name="Shen Z."/>
            <person name="Fox J.G."/>
        </authorList>
    </citation>
    <scope>NUCLEOTIDE SEQUENCE [LARGE SCALE GENOMIC DNA]</scope>
    <source>
        <strain evidence="4">16-048</strain>
        <strain evidence="7">16-048 (F4)</strain>
    </source>
</reference>
<name>A0A347VJC2_9HELI</name>
<proteinExistence type="predicted"/>
<keyword evidence="5" id="KW-0269">Exonuclease</keyword>
<dbReference type="CDD" id="cd06127">
    <property type="entry name" value="DEDDh"/>
    <property type="match status" value="1"/>
</dbReference>
<dbReference type="GO" id="GO:0003887">
    <property type="term" value="F:DNA-directed DNA polymerase activity"/>
    <property type="evidence" value="ECO:0007669"/>
    <property type="project" value="InterPro"/>
</dbReference>
<dbReference type="PANTHER" id="PTHR30231:SF41">
    <property type="entry name" value="DNA POLYMERASE III SUBUNIT EPSILON"/>
    <property type="match status" value="1"/>
</dbReference>
<evidence type="ECO:0000313" key="6">
    <source>
        <dbReference type="Proteomes" id="UP000029714"/>
    </source>
</evidence>
<evidence type="ECO:0000313" key="5">
    <source>
        <dbReference type="EMBL" id="TLD95827.1"/>
    </source>
</evidence>
<reference evidence="5 6" key="1">
    <citation type="journal article" date="2014" name="Genome Announc.">
        <title>Draft genome sequences of eight enterohepatic helicobacter species isolated from both laboratory and wild rodents.</title>
        <authorList>
            <person name="Sheh A."/>
            <person name="Shen Z."/>
            <person name="Fox J.G."/>
        </authorList>
    </citation>
    <scope>NUCLEOTIDE SEQUENCE [LARGE SCALE GENOMIC DNA]</scope>
    <source>
        <strain evidence="5 6">MIT 97-6194</strain>
    </source>
</reference>
<dbReference type="SUPFAM" id="SSF53098">
    <property type="entry name" value="Ribonuclease H-like"/>
    <property type="match status" value="1"/>
</dbReference>
<dbReference type="Pfam" id="PF00929">
    <property type="entry name" value="RNase_T"/>
    <property type="match status" value="1"/>
</dbReference>
<dbReference type="Proteomes" id="UP000477070">
    <property type="component" value="Unassembled WGS sequence"/>
</dbReference>
<dbReference type="RefSeq" id="WP_064773692.1">
    <property type="nucleotide sequence ID" value="NZ_JRMP02000001.1"/>
</dbReference>
<dbReference type="Proteomes" id="UP000029714">
    <property type="component" value="Unassembled WGS sequence"/>
</dbReference>
<evidence type="ECO:0000256" key="1">
    <source>
        <dbReference type="ARBA" id="ARBA00025483"/>
    </source>
</evidence>
<evidence type="ECO:0000259" key="3">
    <source>
        <dbReference type="SMART" id="SM00479"/>
    </source>
</evidence>
<dbReference type="AlphaFoldDB" id="A0A347VJC2"/>
<dbReference type="EMBL" id="JRMP02000001">
    <property type="protein sequence ID" value="TLD95827.1"/>
    <property type="molecule type" value="Genomic_DNA"/>
</dbReference>
<sequence length="280" mass="31642">MLNNKYDRYFALCDNLPLDIESFCDEITQIFSEYDGLENDCIIEVMIGNNAPFFRTKDNKIDINTKIKTLQDSTLCFVDIEATGTKNVQSGQIIEIGALKVRNNEIIDTFESFVYSPYVPEDIVALTGITSYMLENAPKIGRVLKDFRIFLADSVFVAHNVSFDYNFISDSLAYYGLPCLLNARFCTVDLSRRVIPSTKHSLSFLNEMLGINNFTSHRALADAITSYEIYKICTLSLPKSIESAQDLINFSKGKITYPKRATSKNTLTKHTSKYELGNAI</sequence>
<reference evidence="5" key="3">
    <citation type="submission" date="2018-04" db="EMBL/GenBank/DDBJ databases">
        <authorList>
            <person name="Sheh A."/>
            <person name="Shen Z."/>
            <person name="Mannion A.J."/>
            <person name="Fox J.G."/>
        </authorList>
    </citation>
    <scope>NUCLEOTIDE SEQUENCE</scope>
    <source>
        <strain evidence="5">MIT 97-6194</strain>
    </source>
</reference>
<gene>
    <name evidence="4" type="ORF">DCO61_01025</name>
    <name evidence="5" type="ORF">LS64_000185</name>
</gene>
<keyword evidence="5" id="KW-0378">Hydrolase</keyword>
<feature type="domain" description="Exonuclease" evidence="3">
    <location>
        <begin position="74"/>
        <end position="239"/>
    </location>
</feature>
<dbReference type="OrthoDB" id="9804290at2"/>
<dbReference type="NCBIfam" id="TIGR00573">
    <property type="entry name" value="dnaq"/>
    <property type="match status" value="1"/>
</dbReference>
<dbReference type="InterPro" id="IPR013520">
    <property type="entry name" value="Ribonucl_H"/>
</dbReference>